<sequence>MVKNNSLLIQVSKKLLEQASICLAALLFFTFYFGITISDLVPAFTFGLFLLPVTMGMVNVFSFYLIPEFLFRQKHTWFALYTAYTLVISFFLIALSSFYGFIFINSLDSMDSSFLFSKNLYLIIVGVYIVVLLTSLFSAYRESYKIHLRNQELQFTLVNGELELKQEELSYLKMQIHPHFLFNTLNTIYGSAIAKSAETPELILKLSNLLDYILYQTQKSLVPLQDEIDHLKDYLDLEKLRHGDRLQVCADFPDETTNLKIAPMLFLPLLENSFKHGKSQEKHAFVELHISTEDDKVRFFLKNTFEESLSKETLSSTGIGLPNIKKRLGHLYPNSHKFSIQKLDGYFIVELELQSSQSKPIVS</sequence>
<name>A0A2W7R169_9BACT</name>
<dbReference type="InterPro" id="IPR010559">
    <property type="entry name" value="Sig_transdc_His_kin_internal"/>
</dbReference>
<feature type="transmembrane region" description="Helical" evidence="1">
    <location>
        <begin position="44"/>
        <end position="66"/>
    </location>
</feature>
<feature type="transmembrane region" description="Helical" evidence="1">
    <location>
        <begin position="120"/>
        <end position="140"/>
    </location>
</feature>
<evidence type="ECO:0000256" key="1">
    <source>
        <dbReference type="SAM" id="Phobius"/>
    </source>
</evidence>
<keyword evidence="1" id="KW-0812">Transmembrane</keyword>
<keyword evidence="1" id="KW-0472">Membrane</keyword>
<dbReference type="GO" id="GO:0000155">
    <property type="term" value="F:phosphorelay sensor kinase activity"/>
    <property type="evidence" value="ECO:0007669"/>
    <property type="project" value="InterPro"/>
</dbReference>
<dbReference type="InterPro" id="IPR036890">
    <property type="entry name" value="HATPase_C_sf"/>
</dbReference>
<dbReference type="SUPFAM" id="SSF55874">
    <property type="entry name" value="ATPase domain of HSP90 chaperone/DNA topoisomerase II/histidine kinase"/>
    <property type="match status" value="1"/>
</dbReference>
<dbReference type="AlphaFoldDB" id="A0A2W7R169"/>
<reference evidence="3 4" key="1">
    <citation type="submission" date="2018-06" db="EMBL/GenBank/DDBJ databases">
        <title>Genomic Encyclopedia of Archaeal and Bacterial Type Strains, Phase II (KMG-II): from individual species to whole genera.</title>
        <authorList>
            <person name="Goeker M."/>
        </authorList>
    </citation>
    <scope>NUCLEOTIDE SEQUENCE [LARGE SCALE GENOMIC DNA]</scope>
    <source>
        <strain evidence="3 4">DSM 19830</strain>
    </source>
</reference>
<organism evidence="3 4">
    <name type="scientific">Algoriphagus chordae</name>
    <dbReference type="NCBI Taxonomy" id="237019"/>
    <lineage>
        <taxon>Bacteria</taxon>
        <taxon>Pseudomonadati</taxon>
        <taxon>Bacteroidota</taxon>
        <taxon>Cytophagia</taxon>
        <taxon>Cytophagales</taxon>
        <taxon>Cyclobacteriaceae</taxon>
        <taxon>Algoriphagus</taxon>
    </lineage>
</organism>
<evidence type="ECO:0000259" key="2">
    <source>
        <dbReference type="Pfam" id="PF06580"/>
    </source>
</evidence>
<comment type="caution">
    <text evidence="3">The sequence shown here is derived from an EMBL/GenBank/DDBJ whole genome shotgun (WGS) entry which is preliminary data.</text>
</comment>
<dbReference type="Pfam" id="PF06580">
    <property type="entry name" value="His_kinase"/>
    <property type="match status" value="1"/>
</dbReference>
<gene>
    <name evidence="3" type="ORF">LV85_02119</name>
</gene>
<proteinExistence type="predicted"/>
<dbReference type="PANTHER" id="PTHR34220:SF7">
    <property type="entry name" value="SENSOR HISTIDINE KINASE YPDA"/>
    <property type="match status" value="1"/>
</dbReference>
<keyword evidence="1" id="KW-1133">Transmembrane helix</keyword>
<dbReference type="Proteomes" id="UP000248882">
    <property type="component" value="Unassembled WGS sequence"/>
</dbReference>
<evidence type="ECO:0000313" key="4">
    <source>
        <dbReference type="Proteomes" id="UP000248882"/>
    </source>
</evidence>
<dbReference type="Gene3D" id="3.30.565.10">
    <property type="entry name" value="Histidine kinase-like ATPase, C-terminal domain"/>
    <property type="match status" value="1"/>
</dbReference>
<dbReference type="PANTHER" id="PTHR34220">
    <property type="entry name" value="SENSOR HISTIDINE KINASE YPDA"/>
    <property type="match status" value="1"/>
</dbReference>
<protein>
    <recommendedName>
        <fullName evidence="2">Signal transduction histidine kinase internal region domain-containing protein</fullName>
    </recommendedName>
</protein>
<feature type="transmembrane region" description="Helical" evidence="1">
    <location>
        <begin position="21"/>
        <end position="38"/>
    </location>
</feature>
<feature type="transmembrane region" description="Helical" evidence="1">
    <location>
        <begin position="78"/>
        <end position="100"/>
    </location>
</feature>
<accession>A0A2W7R169</accession>
<dbReference type="InterPro" id="IPR050640">
    <property type="entry name" value="Bact_2-comp_sensor_kinase"/>
</dbReference>
<feature type="domain" description="Signal transduction histidine kinase internal region" evidence="2">
    <location>
        <begin position="168"/>
        <end position="246"/>
    </location>
</feature>
<dbReference type="RefSeq" id="WP_111319109.1">
    <property type="nucleotide sequence ID" value="NZ_QKZT01000008.1"/>
</dbReference>
<evidence type="ECO:0000313" key="3">
    <source>
        <dbReference type="EMBL" id="PZX51970.1"/>
    </source>
</evidence>
<keyword evidence="4" id="KW-1185">Reference proteome</keyword>
<dbReference type="OrthoDB" id="9792992at2"/>
<dbReference type="GO" id="GO:0016020">
    <property type="term" value="C:membrane"/>
    <property type="evidence" value="ECO:0007669"/>
    <property type="project" value="InterPro"/>
</dbReference>
<dbReference type="EMBL" id="QKZT01000008">
    <property type="protein sequence ID" value="PZX51970.1"/>
    <property type="molecule type" value="Genomic_DNA"/>
</dbReference>